<evidence type="ECO:0000313" key="1">
    <source>
        <dbReference type="EMBL" id="MFC6360547.1"/>
    </source>
</evidence>
<dbReference type="EMBL" id="JBHSUC010000001">
    <property type="protein sequence ID" value="MFC6360547.1"/>
    <property type="molecule type" value="Genomic_DNA"/>
</dbReference>
<dbReference type="Proteomes" id="UP001596215">
    <property type="component" value="Unassembled WGS sequence"/>
</dbReference>
<name>A0ABW1VHU8_9GAMM</name>
<gene>
    <name evidence="1" type="ORF">ACFP73_00250</name>
</gene>
<dbReference type="RefSeq" id="WP_212710242.1">
    <property type="nucleotide sequence ID" value="NZ_BAAAFW010000017.1"/>
</dbReference>
<keyword evidence="2" id="KW-1185">Reference proteome</keyword>
<sequence length="180" mass="20308">MNIKSLLITLAMLIWLSSLILTGVVSWRYKTALVAQQQAEQQQQQQAAIITHQQQQWLQTNRLSQQVLAANTRSREQTEEKLNEYRKILRNRQSCNQPVPDDIAQRLYRYAQSLRTRAMYTAAGSTATAGSRAITPGQLTYCQAVLWIDPLLHALETANNQLIAISGIEQSRAGKTGRSQ</sequence>
<reference evidence="2" key="1">
    <citation type="journal article" date="2019" name="Int. J. Syst. Evol. Microbiol.">
        <title>The Global Catalogue of Microorganisms (GCM) 10K type strain sequencing project: providing services to taxonomists for standard genome sequencing and annotation.</title>
        <authorList>
            <consortium name="The Broad Institute Genomics Platform"/>
            <consortium name="The Broad Institute Genome Sequencing Center for Infectious Disease"/>
            <person name="Wu L."/>
            <person name="Ma J."/>
        </authorList>
    </citation>
    <scope>NUCLEOTIDE SEQUENCE [LARGE SCALE GENOMIC DNA]</scope>
    <source>
        <strain evidence="2">CGMCC 4.1530</strain>
    </source>
</reference>
<evidence type="ECO:0008006" key="3">
    <source>
        <dbReference type="Google" id="ProtNLM"/>
    </source>
</evidence>
<comment type="caution">
    <text evidence="1">The sequence shown here is derived from an EMBL/GenBank/DDBJ whole genome shotgun (WGS) entry which is preliminary data.</text>
</comment>
<evidence type="ECO:0000313" key="2">
    <source>
        <dbReference type="Proteomes" id="UP001596215"/>
    </source>
</evidence>
<organism evidence="1 2">
    <name type="scientific">Tatumella punctata</name>
    <dbReference type="NCBI Taxonomy" id="399969"/>
    <lineage>
        <taxon>Bacteria</taxon>
        <taxon>Pseudomonadati</taxon>
        <taxon>Pseudomonadota</taxon>
        <taxon>Gammaproteobacteria</taxon>
        <taxon>Enterobacterales</taxon>
        <taxon>Erwiniaceae</taxon>
        <taxon>Tatumella</taxon>
    </lineage>
</organism>
<proteinExistence type="predicted"/>
<protein>
    <recommendedName>
        <fullName evidence="3">DUF2570 domain-containing protein</fullName>
    </recommendedName>
</protein>
<accession>A0ABW1VHU8</accession>